<comment type="caution">
    <text evidence="2">The sequence shown here is derived from an EMBL/GenBank/DDBJ whole genome shotgun (WGS) entry which is preliminary data.</text>
</comment>
<dbReference type="Pfam" id="PF19546">
    <property type="entry name" value="DUF6070"/>
    <property type="match status" value="1"/>
</dbReference>
<gene>
    <name evidence="2" type="ORF">EUBHAL_02026</name>
</gene>
<feature type="region of interest" description="Disordered" evidence="1">
    <location>
        <begin position="49"/>
        <end position="96"/>
    </location>
</feature>
<proteinExistence type="predicted"/>
<evidence type="ECO:0000313" key="2">
    <source>
        <dbReference type="EMBL" id="EEG36122.1"/>
    </source>
</evidence>
<reference evidence="2 3" key="2">
    <citation type="submission" date="2009-02" db="EMBL/GenBank/DDBJ databases">
        <title>Draft genome sequence of Eubacterium hallii (DSM 3353).</title>
        <authorList>
            <person name="Sudarsanam P."/>
            <person name="Ley R."/>
            <person name="Guruge J."/>
            <person name="Turnbaugh P.J."/>
            <person name="Mahowald M."/>
            <person name="Liep D."/>
            <person name="Gordon J."/>
        </authorList>
    </citation>
    <scope>NUCLEOTIDE SEQUENCE [LARGE SCALE GENOMIC DNA]</scope>
    <source>
        <strain evidence="2 3">DSM 3353</strain>
    </source>
</reference>
<protein>
    <submittedName>
        <fullName evidence="2">Uncharacterized protein</fullName>
    </submittedName>
</protein>
<evidence type="ECO:0000313" key="3">
    <source>
        <dbReference type="Proteomes" id="UP000003174"/>
    </source>
</evidence>
<dbReference type="eggNOG" id="ENOG502Z8XY">
    <property type="taxonomic scope" value="Bacteria"/>
</dbReference>
<dbReference type="InterPro" id="IPR045714">
    <property type="entry name" value="DUF6070"/>
</dbReference>
<evidence type="ECO:0000256" key="1">
    <source>
        <dbReference type="SAM" id="MobiDB-lite"/>
    </source>
</evidence>
<sequence>MRVMRNKNDWMQKKSIIIIILVVLLLVAILAVAAELGMKSGGRPNKIIEKITNGNNNEDNSNSDSNNMKEKDSEKEFEDDTNSELNTGYGYEMDVLSDKNNSTEEKTVYEKGYDLPVDKQEDKTAKKELHEMMQAVWPIYDKSEKGDTSNVVLPSKTIKKILDKIESCSVPAFFSGREEHMRNADKFDGFLKNAQKGEKDSIIVYEVHEDGGVGRNKYIFDGQNMYVLYVGSVWNNDEDVISIDTTYTRIKEWNYTKDGWFTGEFCVPEPPERSETVDGRFRILV</sequence>
<name>C0EX85_9FIRM</name>
<dbReference type="Proteomes" id="UP000003174">
    <property type="component" value="Unassembled WGS sequence"/>
</dbReference>
<accession>C0EX85</accession>
<dbReference type="EMBL" id="ACEP01000090">
    <property type="protein sequence ID" value="EEG36122.1"/>
    <property type="molecule type" value="Genomic_DNA"/>
</dbReference>
<dbReference type="AlphaFoldDB" id="C0EX85"/>
<dbReference type="RefSeq" id="WP_005348315.1">
    <property type="nucleotide sequence ID" value="NZ_ACEP01000090.1"/>
</dbReference>
<dbReference type="GeneID" id="75049565"/>
<feature type="compositionally biased region" description="Low complexity" evidence="1">
    <location>
        <begin position="53"/>
        <end position="66"/>
    </location>
</feature>
<reference evidence="2 3" key="1">
    <citation type="submission" date="2009-01" db="EMBL/GenBank/DDBJ databases">
        <authorList>
            <person name="Fulton L."/>
            <person name="Clifton S."/>
            <person name="Fulton B."/>
            <person name="Xu J."/>
            <person name="Minx P."/>
            <person name="Pepin K.H."/>
            <person name="Johnson M."/>
            <person name="Bhonagiri V."/>
            <person name="Nash W.E."/>
            <person name="Mardis E.R."/>
            <person name="Wilson R.K."/>
        </authorList>
    </citation>
    <scope>NUCLEOTIDE SEQUENCE [LARGE SCALE GENOMIC DNA]</scope>
    <source>
        <strain evidence="2 3">DSM 3353</strain>
    </source>
</reference>
<organism evidence="2 3">
    <name type="scientific">Anaerobutyricum hallii DSM 3353</name>
    <dbReference type="NCBI Taxonomy" id="411469"/>
    <lineage>
        <taxon>Bacteria</taxon>
        <taxon>Bacillati</taxon>
        <taxon>Bacillota</taxon>
        <taxon>Clostridia</taxon>
        <taxon>Lachnospirales</taxon>
        <taxon>Lachnospiraceae</taxon>
        <taxon>Anaerobutyricum</taxon>
    </lineage>
</organism>